<protein>
    <submittedName>
        <fullName evidence="7">Uncharacterized protein</fullName>
    </submittedName>
</protein>
<feature type="repeat" description="ANK" evidence="3">
    <location>
        <begin position="908"/>
        <end position="940"/>
    </location>
</feature>
<keyword evidence="1" id="KW-0677">Repeat</keyword>
<feature type="signal peptide" evidence="6">
    <location>
        <begin position="1"/>
        <end position="18"/>
    </location>
</feature>
<dbReference type="AlphaFoldDB" id="A0A9W9N1V6"/>
<dbReference type="PROSITE" id="PS50088">
    <property type="entry name" value="ANK_REPEAT"/>
    <property type="match status" value="3"/>
</dbReference>
<accession>A0A9W9N1V6</accession>
<comment type="caution">
    <text evidence="7">The sequence shown here is derived from an EMBL/GenBank/DDBJ whole genome shotgun (WGS) entry which is preliminary data.</text>
</comment>
<dbReference type="Proteomes" id="UP001150879">
    <property type="component" value="Unassembled WGS sequence"/>
</dbReference>
<feature type="repeat" description="ANK" evidence="3">
    <location>
        <begin position="1009"/>
        <end position="1033"/>
    </location>
</feature>
<evidence type="ECO:0000313" key="8">
    <source>
        <dbReference type="Proteomes" id="UP001150879"/>
    </source>
</evidence>
<keyword evidence="8" id="KW-1185">Reference proteome</keyword>
<name>A0A9W9N1V6_9EURO</name>
<dbReference type="Gene3D" id="1.25.40.20">
    <property type="entry name" value="Ankyrin repeat-containing domain"/>
    <property type="match status" value="1"/>
</dbReference>
<keyword evidence="2 3" id="KW-0040">ANK repeat</keyword>
<evidence type="ECO:0000256" key="6">
    <source>
        <dbReference type="SAM" id="SignalP"/>
    </source>
</evidence>
<dbReference type="PANTHER" id="PTHR24198">
    <property type="entry name" value="ANKYRIN REPEAT AND PROTEIN KINASE DOMAIN-CONTAINING PROTEIN"/>
    <property type="match status" value="1"/>
</dbReference>
<dbReference type="SUPFAM" id="SSF48403">
    <property type="entry name" value="Ankyrin repeat"/>
    <property type="match status" value="1"/>
</dbReference>
<reference evidence="7" key="1">
    <citation type="submission" date="2022-11" db="EMBL/GenBank/DDBJ databases">
        <authorList>
            <person name="Petersen C."/>
        </authorList>
    </citation>
    <scope>NUCLEOTIDE SEQUENCE</scope>
    <source>
        <strain evidence="7">IBT 16849</strain>
    </source>
</reference>
<feature type="region of interest" description="Disordered" evidence="4">
    <location>
        <begin position="1067"/>
        <end position="1088"/>
    </location>
</feature>
<feature type="transmembrane region" description="Helical" evidence="5">
    <location>
        <begin position="355"/>
        <end position="375"/>
    </location>
</feature>
<evidence type="ECO:0000256" key="2">
    <source>
        <dbReference type="ARBA" id="ARBA00023043"/>
    </source>
</evidence>
<dbReference type="SMART" id="SM00248">
    <property type="entry name" value="ANK"/>
    <property type="match status" value="8"/>
</dbReference>
<feature type="transmembrane region" description="Helical" evidence="5">
    <location>
        <begin position="228"/>
        <end position="255"/>
    </location>
</feature>
<feature type="transmembrane region" description="Helical" evidence="5">
    <location>
        <begin position="57"/>
        <end position="79"/>
    </location>
</feature>
<evidence type="ECO:0000256" key="3">
    <source>
        <dbReference type="PROSITE-ProRule" id="PRU00023"/>
    </source>
</evidence>
<evidence type="ECO:0000256" key="1">
    <source>
        <dbReference type="ARBA" id="ARBA00022737"/>
    </source>
</evidence>
<dbReference type="PROSITE" id="PS50297">
    <property type="entry name" value="ANK_REP_REGION"/>
    <property type="match status" value="3"/>
</dbReference>
<evidence type="ECO:0000313" key="7">
    <source>
        <dbReference type="EMBL" id="KAJ5211208.1"/>
    </source>
</evidence>
<dbReference type="EMBL" id="JAPQKP010000001">
    <property type="protein sequence ID" value="KAJ5211208.1"/>
    <property type="molecule type" value="Genomic_DNA"/>
</dbReference>
<feature type="chain" id="PRO_5040934002" evidence="6">
    <location>
        <begin position="19"/>
        <end position="1141"/>
    </location>
</feature>
<organism evidence="7 8">
    <name type="scientific">Penicillium cf. griseofulvum</name>
    <dbReference type="NCBI Taxonomy" id="2972120"/>
    <lineage>
        <taxon>Eukaryota</taxon>
        <taxon>Fungi</taxon>
        <taxon>Dikarya</taxon>
        <taxon>Ascomycota</taxon>
        <taxon>Pezizomycotina</taxon>
        <taxon>Eurotiomycetes</taxon>
        <taxon>Eurotiomycetidae</taxon>
        <taxon>Eurotiales</taxon>
        <taxon>Aspergillaceae</taxon>
        <taxon>Penicillium</taxon>
    </lineage>
</organism>
<dbReference type="PANTHER" id="PTHR24198:SF165">
    <property type="entry name" value="ANKYRIN REPEAT-CONTAINING PROTEIN-RELATED"/>
    <property type="match status" value="1"/>
</dbReference>
<keyword evidence="5" id="KW-0812">Transmembrane</keyword>
<feature type="compositionally biased region" description="Basic and acidic residues" evidence="4">
    <location>
        <begin position="1067"/>
        <end position="1079"/>
    </location>
</feature>
<dbReference type="InterPro" id="IPR002110">
    <property type="entry name" value="Ankyrin_rpt"/>
</dbReference>
<keyword evidence="5" id="KW-0472">Membrane</keyword>
<evidence type="ECO:0000256" key="5">
    <source>
        <dbReference type="SAM" id="Phobius"/>
    </source>
</evidence>
<dbReference type="InterPro" id="IPR036770">
    <property type="entry name" value="Ankyrin_rpt-contain_sf"/>
</dbReference>
<dbReference type="Pfam" id="PF12796">
    <property type="entry name" value="Ank_2"/>
    <property type="match status" value="2"/>
</dbReference>
<reference evidence="7" key="2">
    <citation type="journal article" date="2023" name="IMA Fungus">
        <title>Comparative genomic study of the Penicillium genus elucidates a diverse pangenome and 15 lateral gene transfer events.</title>
        <authorList>
            <person name="Petersen C."/>
            <person name="Sorensen T."/>
            <person name="Nielsen M.R."/>
            <person name="Sondergaard T.E."/>
            <person name="Sorensen J.L."/>
            <person name="Fitzpatrick D.A."/>
            <person name="Frisvad J.C."/>
            <person name="Nielsen K.L."/>
        </authorList>
    </citation>
    <scope>NUCLEOTIDE SEQUENCE</scope>
    <source>
        <strain evidence="7">IBT 16849</strain>
    </source>
</reference>
<gene>
    <name evidence="7" type="ORF">N7472_001347</name>
</gene>
<dbReference type="Pfam" id="PF00023">
    <property type="entry name" value="Ank"/>
    <property type="match status" value="1"/>
</dbReference>
<feature type="repeat" description="ANK" evidence="3">
    <location>
        <begin position="1077"/>
        <end position="1101"/>
    </location>
</feature>
<dbReference type="OrthoDB" id="7464126at2759"/>
<evidence type="ECO:0000256" key="4">
    <source>
        <dbReference type="SAM" id="MobiDB-lite"/>
    </source>
</evidence>
<feature type="transmembrane region" description="Helical" evidence="5">
    <location>
        <begin position="267"/>
        <end position="291"/>
    </location>
</feature>
<sequence length="1141" mass="126860">MLTYTLFTIFVALPVVHAGGWDDFANNLATDLAPFLSLFGEQITKQYLSESINVVDYFIFAMAPMGILTGVVSAIRVCGTPSLRAFIGRAQEGAGNAEAELCTSTSRDVCELYNSGGIARVFGRPKILEVVHDPDHDFSDPQDDTAGIYTFQQYLERDNGKALWRKETPSNRIALWKNKVMALWRTKTVVEKKPDPESAPESHVSHTPFTTFAPNLSLNIGIKKQSKYVFYAIALLGLVLQVGVLAFAGFATYYLKWGNGNKSPESYACPLVIIGTVLVCGGMFHCAFLIGQSTEEDVWRRQENVSDKSSMYWIQPGSQIIGDQTFDAFSYTDCDNKLKKYITSKRKNVSNESKLGVWAAIGATTSGFVLQFTGLRARAMQRLKPKDNCFATFPDEVIGHELDWLALRIGRDLFGKATKNLDSMFKIKSFNLASPDDQDRTRLAALTDLSTSSTAPAREFKSEMVEVRTESRQIAALIEATIKTVLSKAKIKKKWETASSMFWGIDCALGKQTNQSPIHKTPAIYMEFARKTHTIYLEIAQDFAAPGSPWVLKNKRELEGILGLWVWSLKSDLRIETKDPWTDFIRSTASDIGARRIISTDQVMEPDLEIWLGDDMKTITKSSIYSISTDLCDASAVWTMRTNSGAMTVYLYSQRVPGLQLTQPTLRFFGWKNANLSQSLDSEGLNIWSAPMTGSLVRSCAQEIFASFLTSILHIVDDFGPVHIIEEAELIRLENSLVSEIVAIFTDMRLGSKLEALLCVMPLMLPQLKIPPAASALAAARKSANQHRKRKDWKKAENVLQWAWGICKRPRHSGTREIDEDKDHRPGSEETLAEQSIIALCELYRDADLADMETGCLKTALLFVTHKAGDTNTEQEGEALCLAAKHKWVEVAIALLELGAQPDCRDTKGRTPLSHAAESGSITIVENLMNWGSFPNSEDDGERTPLSYASGAGCYEVVELLLGDVRVPPDQRDFQQRTPFLWAAENGHGTVVKRLLETGKIEPDRQDQFERTPLLYAAANGHDTVVKQLLETGKVKPDRKDKFEQTPLSYAAVKGYNTVVKQLLETGKVEPDRKDKSERTPLSNAAKNGHDAVVKLLLETGQVNPDAMDLDGKTPPQYAMKYGYTSIVDLIKESKNNGLEC</sequence>
<keyword evidence="6" id="KW-0732">Signal</keyword>
<keyword evidence="5" id="KW-1133">Transmembrane helix</keyword>
<proteinExistence type="predicted"/>